<dbReference type="AlphaFoldDB" id="A0A0S2K4Q2"/>
<dbReference type="CDD" id="cd00156">
    <property type="entry name" value="REC"/>
    <property type="match status" value="1"/>
</dbReference>
<dbReference type="KEGG" id="pphe:PP2015_2549"/>
<feature type="domain" description="Response regulatory" evidence="3">
    <location>
        <begin position="22"/>
        <end position="139"/>
    </location>
</feature>
<dbReference type="InterPro" id="IPR011006">
    <property type="entry name" value="CheY-like_superfamily"/>
</dbReference>
<dbReference type="EMBL" id="CP013187">
    <property type="protein sequence ID" value="ALO43039.1"/>
    <property type="molecule type" value="Genomic_DNA"/>
</dbReference>
<dbReference type="PROSITE" id="PS50110">
    <property type="entry name" value="RESPONSE_REGULATORY"/>
    <property type="match status" value="2"/>
</dbReference>
<sequence>MSLFWLIEVVLIMNELLSADLAILLVEPSATQRKIIAKELESEGVTNIDFADTVSSAKSFLEKHKPDLVISSLHLSDGSALDIQQYISEIQPEQPIPFMLVSSETRKTQLEAFKQSGVVAILPKPFTKVHLGRALNATLDLLSPQELELELYDVQDLRILIVDDSRLARNHIRRVLTNLGANRFTEAEDGEQAINFLNEQMFDLIVTDFNMPNVNGQELAEHIRNSGEHSHIPILMVTSEANDTHLANVAQSGVNALCDKPFEPEVVKQLLHSILEQD</sequence>
<gene>
    <name evidence="4" type="ORF">PP2015_2549</name>
</gene>
<feature type="modified residue" description="4-aspartylphosphate" evidence="2">
    <location>
        <position position="208"/>
    </location>
</feature>
<accession>A0A0S2K4Q2</accession>
<keyword evidence="5" id="KW-1185">Reference proteome</keyword>
<evidence type="ECO:0000313" key="5">
    <source>
        <dbReference type="Proteomes" id="UP000061457"/>
    </source>
</evidence>
<organism evidence="4 5">
    <name type="scientific">Pseudoalteromonas phenolica</name>
    <dbReference type="NCBI Taxonomy" id="161398"/>
    <lineage>
        <taxon>Bacteria</taxon>
        <taxon>Pseudomonadati</taxon>
        <taxon>Pseudomonadota</taxon>
        <taxon>Gammaproteobacteria</taxon>
        <taxon>Alteromonadales</taxon>
        <taxon>Pseudoalteromonadaceae</taxon>
        <taxon>Pseudoalteromonas</taxon>
    </lineage>
</organism>
<feature type="domain" description="Response regulatory" evidence="3">
    <location>
        <begin position="158"/>
        <end position="275"/>
    </location>
</feature>
<dbReference type="InterPro" id="IPR001789">
    <property type="entry name" value="Sig_transdc_resp-reg_receiver"/>
</dbReference>
<reference evidence="4 5" key="1">
    <citation type="submission" date="2015-11" db="EMBL/GenBank/DDBJ databases">
        <authorList>
            <person name="Zhang Y."/>
            <person name="Guo Z."/>
        </authorList>
    </citation>
    <scope>NUCLEOTIDE SEQUENCE [LARGE SCALE GENOMIC DNA]</scope>
    <source>
        <strain evidence="4 5">KCTC 12086</strain>
    </source>
</reference>
<evidence type="ECO:0000256" key="1">
    <source>
        <dbReference type="ARBA" id="ARBA00022553"/>
    </source>
</evidence>
<name>A0A0S2K4Q2_9GAMM</name>
<dbReference type="PANTHER" id="PTHR44591">
    <property type="entry name" value="STRESS RESPONSE REGULATOR PROTEIN 1"/>
    <property type="match status" value="1"/>
</dbReference>
<dbReference type="PANTHER" id="PTHR44591:SF3">
    <property type="entry name" value="RESPONSE REGULATORY DOMAIN-CONTAINING PROTEIN"/>
    <property type="match status" value="1"/>
</dbReference>
<comment type="caution">
    <text evidence="2">Lacks conserved residue(s) required for the propagation of feature annotation.</text>
</comment>
<proteinExistence type="predicted"/>
<dbReference type="Gene3D" id="3.40.50.2300">
    <property type="match status" value="2"/>
</dbReference>
<evidence type="ECO:0000259" key="3">
    <source>
        <dbReference type="PROSITE" id="PS50110"/>
    </source>
</evidence>
<dbReference type="SUPFAM" id="SSF52172">
    <property type="entry name" value="CheY-like"/>
    <property type="match status" value="2"/>
</dbReference>
<dbReference type="GO" id="GO:0000160">
    <property type="term" value="P:phosphorelay signal transduction system"/>
    <property type="evidence" value="ECO:0007669"/>
    <property type="project" value="InterPro"/>
</dbReference>
<dbReference type="STRING" id="161398.PP2015_2549"/>
<dbReference type="SMART" id="SM00448">
    <property type="entry name" value="REC"/>
    <property type="match status" value="2"/>
</dbReference>
<evidence type="ECO:0000313" key="4">
    <source>
        <dbReference type="EMBL" id="ALO43039.1"/>
    </source>
</evidence>
<dbReference type="Pfam" id="PF00072">
    <property type="entry name" value="Response_reg"/>
    <property type="match status" value="2"/>
</dbReference>
<dbReference type="Proteomes" id="UP000061457">
    <property type="component" value="Chromosome I"/>
</dbReference>
<dbReference type="InterPro" id="IPR050595">
    <property type="entry name" value="Bact_response_regulator"/>
</dbReference>
<protein>
    <submittedName>
        <fullName evidence="4">Response regulator receiver protein</fullName>
    </submittedName>
</protein>
<evidence type="ECO:0000256" key="2">
    <source>
        <dbReference type="PROSITE-ProRule" id="PRU00169"/>
    </source>
</evidence>
<dbReference type="PATRIC" id="fig|161398.10.peg.2603"/>
<keyword evidence="1 2" id="KW-0597">Phosphoprotein</keyword>